<feature type="transmembrane region" description="Helical" evidence="19">
    <location>
        <begin position="71"/>
        <end position="88"/>
    </location>
</feature>
<evidence type="ECO:0000256" key="3">
    <source>
        <dbReference type="ARBA" id="ARBA00004663"/>
    </source>
</evidence>
<evidence type="ECO:0000256" key="15">
    <source>
        <dbReference type="ARBA" id="ARBA00032605"/>
    </source>
</evidence>
<evidence type="ECO:0000256" key="8">
    <source>
        <dbReference type="ARBA" id="ARBA00022573"/>
    </source>
</evidence>
<dbReference type="Proteomes" id="UP000318336">
    <property type="component" value="Unassembled WGS sequence"/>
</dbReference>
<feature type="transmembrane region" description="Helical" evidence="19">
    <location>
        <begin position="45"/>
        <end position="65"/>
    </location>
</feature>
<keyword evidence="7 19" id="KW-1003">Cell membrane</keyword>
<reference evidence="20 21" key="1">
    <citation type="submission" date="2019-06" db="EMBL/GenBank/DDBJ databases">
        <title>Sequencing the genomes of 1000 actinobacteria strains.</title>
        <authorList>
            <person name="Klenk H.-P."/>
        </authorList>
    </citation>
    <scope>NUCLEOTIDE SEQUENCE [LARGE SCALE GENOMIC DNA]</scope>
    <source>
        <strain evidence="20 21">DSM 24617</strain>
    </source>
</reference>
<dbReference type="NCBIfam" id="TIGR00317">
    <property type="entry name" value="cobS"/>
    <property type="match status" value="1"/>
</dbReference>
<evidence type="ECO:0000256" key="1">
    <source>
        <dbReference type="ARBA" id="ARBA00001946"/>
    </source>
</evidence>
<keyword evidence="10 19" id="KW-0812">Transmembrane</keyword>
<dbReference type="AlphaFoldDB" id="A0A542XD92"/>
<feature type="transmembrane region" description="Helical" evidence="19">
    <location>
        <begin position="236"/>
        <end position="256"/>
    </location>
</feature>
<dbReference type="GO" id="GO:0009236">
    <property type="term" value="P:cobalamin biosynthetic process"/>
    <property type="evidence" value="ECO:0007669"/>
    <property type="project" value="UniProtKB-UniRule"/>
</dbReference>
<name>A0A542XD92_9MICO</name>
<evidence type="ECO:0000256" key="7">
    <source>
        <dbReference type="ARBA" id="ARBA00022475"/>
    </source>
</evidence>
<keyword evidence="21" id="KW-1185">Reference proteome</keyword>
<comment type="catalytic activity">
    <reaction evidence="18 19">
        <text>alpha-ribazole 5'-phosphate + adenosylcob(III)inamide-GDP = adenosylcob(III)alamin 5'-phosphate + GMP + H(+)</text>
        <dbReference type="Rhea" id="RHEA:23560"/>
        <dbReference type="ChEBI" id="CHEBI:15378"/>
        <dbReference type="ChEBI" id="CHEBI:57918"/>
        <dbReference type="ChEBI" id="CHEBI:58115"/>
        <dbReference type="ChEBI" id="CHEBI:60487"/>
        <dbReference type="ChEBI" id="CHEBI:60493"/>
        <dbReference type="EC" id="2.7.8.26"/>
    </reaction>
</comment>
<evidence type="ECO:0000256" key="19">
    <source>
        <dbReference type="HAMAP-Rule" id="MF_00719"/>
    </source>
</evidence>
<organism evidence="20 21">
    <name type="scientific">Barrientosiimonas humi</name>
    <dbReference type="NCBI Taxonomy" id="999931"/>
    <lineage>
        <taxon>Bacteria</taxon>
        <taxon>Bacillati</taxon>
        <taxon>Actinomycetota</taxon>
        <taxon>Actinomycetes</taxon>
        <taxon>Micrococcales</taxon>
        <taxon>Dermacoccaceae</taxon>
        <taxon>Barrientosiimonas</taxon>
    </lineage>
</organism>
<evidence type="ECO:0000256" key="4">
    <source>
        <dbReference type="ARBA" id="ARBA00010561"/>
    </source>
</evidence>
<feature type="transmembrane region" description="Helical" evidence="19">
    <location>
        <begin position="205"/>
        <end position="224"/>
    </location>
</feature>
<evidence type="ECO:0000313" key="20">
    <source>
        <dbReference type="EMBL" id="TQL33798.1"/>
    </source>
</evidence>
<evidence type="ECO:0000256" key="10">
    <source>
        <dbReference type="ARBA" id="ARBA00022692"/>
    </source>
</evidence>
<dbReference type="GO" id="GO:0008818">
    <property type="term" value="F:cobalamin 5'-phosphate synthase activity"/>
    <property type="evidence" value="ECO:0007669"/>
    <property type="project" value="UniProtKB-UniRule"/>
</dbReference>
<evidence type="ECO:0000256" key="18">
    <source>
        <dbReference type="ARBA" id="ARBA00049504"/>
    </source>
</evidence>
<comment type="caution">
    <text evidence="20">The sequence shown here is derived from an EMBL/GenBank/DDBJ whole genome shotgun (WGS) entry which is preliminary data.</text>
</comment>
<dbReference type="EC" id="2.7.8.26" evidence="5 19"/>
<evidence type="ECO:0000256" key="6">
    <source>
        <dbReference type="ARBA" id="ARBA00015850"/>
    </source>
</evidence>
<proteinExistence type="inferred from homology"/>
<dbReference type="InterPro" id="IPR003805">
    <property type="entry name" value="CobS"/>
</dbReference>
<evidence type="ECO:0000256" key="5">
    <source>
        <dbReference type="ARBA" id="ARBA00013200"/>
    </source>
</evidence>
<comment type="similarity">
    <text evidence="4 19">Belongs to the CobS family.</text>
</comment>
<evidence type="ECO:0000256" key="2">
    <source>
        <dbReference type="ARBA" id="ARBA00004651"/>
    </source>
</evidence>
<keyword evidence="9 19" id="KW-0808">Transferase</keyword>
<accession>A0A542XD92</accession>
<feature type="transmembrane region" description="Helical" evidence="19">
    <location>
        <begin position="118"/>
        <end position="138"/>
    </location>
</feature>
<dbReference type="UniPathway" id="UPA00148">
    <property type="reaction ID" value="UER00238"/>
</dbReference>
<dbReference type="PANTHER" id="PTHR34148:SF1">
    <property type="entry name" value="ADENOSYLCOBINAMIDE-GDP RIBAZOLETRANSFERASE"/>
    <property type="match status" value="1"/>
</dbReference>
<dbReference type="EMBL" id="VFOK01000001">
    <property type="protein sequence ID" value="TQL33798.1"/>
    <property type="molecule type" value="Genomic_DNA"/>
</dbReference>
<comment type="subcellular location">
    <subcellularLocation>
        <location evidence="2 19">Cell membrane</location>
        <topology evidence="2 19">Multi-pass membrane protein</topology>
    </subcellularLocation>
</comment>
<evidence type="ECO:0000313" key="21">
    <source>
        <dbReference type="Proteomes" id="UP000318336"/>
    </source>
</evidence>
<evidence type="ECO:0000256" key="12">
    <source>
        <dbReference type="ARBA" id="ARBA00022989"/>
    </source>
</evidence>
<evidence type="ECO:0000256" key="14">
    <source>
        <dbReference type="ARBA" id="ARBA00025228"/>
    </source>
</evidence>
<keyword evidence="13 19" id="KW-0472">Membrane</keyword>
<evidence type="ECO:0000256" key="17">
    <source>
        <dbReference type="ARBA" id="ARBA00048623"/>
    </source>
</evidence>
<dbReference type="PANTHER" id="PTHR34148">
    <property type="entry name" value="ADENOSYLCOBINAMIDE-GDP RIBAZOLETRANSFERASE"/>
    <property type="match status" value="1"/>
</dbReference>
<keyword evidence="8 19" id="KW-0169">Cobalamin biosynthesis</keyword>
<evidence type="ECO:0000256" key="11">
    <source>
        <dbReference type="ARBA" id="ARBA00022842"/>
    </source>
</evidence>
<dbReference type="Pfam" id="PF02654">
    <property type="entry name" value="CobS"/>
    <property type="match status" value="1"/>
</dbReference>
<comment type="cofactor">
    <cofactor evidence="1 19">
        <name>Mg(2+)</name>
        <dbReference type="ChEBI" id="CHEBI:18420"/>
    </cofactor>
</comment>
<gene>
    <name evidence="19" type="primary">cobS</name>
    <name evidence="20" type="ORF">FB554_1951</name>
</gene>
<evidence type="ECO:0000256" key="16">
    <source>
        <dbReference type="ARBA" id="ARBA00032853"/>
    </source>
</evidence>
<comment type="function">
    <text evidence="14 19">Joins adenosylcobinamide-GDP and alpha-ribazole to generate adenosylcobalamin (Ado-cobalamin). Also synthesizes adenosylcobalamin 5'-phosphate from adenosylcobinamide-GDP and alpha-ribazole 5'-phosphate.</text>
</comment>
<comment type="pathway">
    <text evidence="3 19">Cofactor biosynthesis; adenosylcobalamin biosynthesis; adenosylcobalamin from cob(II)yrinate a,c-diamide: step 7/7.</text>
</comment>
<dbReference type="HAMAP" id="MF_00719">
    <property type="entry name" value="CobS"/>
    <property type="match status" value="1"/>
</dbReference>
<keyword evidence="12 19" id="KW-1133">Transmembrane helix</keyword>
<dbReference type="GO" id="GO:0005886">
    <property type="term" value="C:plasma membrane"/>
    <property type="evidence" value="ECO:0007669"/>
    <property type="project" value="UniProtKB-SubCell"/>
</dbReference>
<dbReference type="GO" id="GO:0051073">
    <property type="term" value="F:adenosylcobinamide-GDP ribazoletransferase activity"/>
    <property type="evidence" value="ECO:0007669"/>
    <property type="project" value="UniProtKB-UniRule"/>
</dbReference>
<comment type="catalytic activity">
    <reaction evidence="17 19">
        <text>alpha-ribazole + adenosylcob(III)inamide-GDP = adenosylcob(III)alamin + GMP + H(+)</text>
        <dbReference type="Rhea" id="RHEA:16049"/>
        <dbReference type="ChEBI" id="CHEBI:10329"/>
        <dbReference type="ChEBI" id="CHEBI:15378"/>
        <dbReference type="ChEBI" id="CHEBI:18408"/>
        <dbReference type="ChEBI" id="CHEBI:58115"/>
        <dbReference type="ChEBI" id="CHEBI:60487"/>
        <dbReference type="EC" id="2.7.8.26"/>
    </reaction>
</comment>
<evidence type="ECO:0000256" key="9">
    <source>
        <dbReference type="ARBA" id="ARBA00022679"/>
    </source>
</evidence>
<protein>
    <recommendedName>
        <fullName evidence="6 19">Adenosylcobinamide-GDP ribazoletransferase</fullName>
        <ecNumber evidence="5 19">2.7.8.26</ecNumber>
    </recommendedName>
    <alternativeName>
        <fullName evidence="16 19">Cobalamin synthase</fullName>
    </alternativeName>
    <alternativeName>
        <fullName evidence="15 19">Cobalamin-5'-phosphate synthase</fullName>
    </alternativeName>
</protein>
<evidence type="ECO:0000256" key="13">
    <source>
        <dbReference type="ARBA" id="ARBA00023136"/>
    </source>
</evidence>
<sequence length="265" mass="26995">MSRSVVRPWDQFATAATFLTRLPVPARPAKDADEHAARLHASVGWFPLVGAVVGAACAGTFWLAGQVFPPLAAAALAAVVGALVTGAFHEDGLADTVDGLWGGWSQERRLEIMRDSRIGTYGTLAVVLSSLLLVTTLASLPMAYAGRGLVVTHLVSRFVVLPMLALVPPARDDGHGASVARPPTAASWLVAALTVVVVGAGLLGWWSAVVLVAALLTAAGVSAVARRKVGGVTGDVLGAANHLAMLVGLLVVLALVGQGAPGPFG</sequence>
<dbReference type="RefSeq" id="WP_211344571.1">
    <property type="nucleotide sequence ID" value="NZ_CAJTBP010000001.1"/>
</dbReference>
<keyword evidence="11 19" id="KW-0460">Magnesium</keyword>